<keyword evidence="2" id="KW-1185">Reference proteome</keyword>
<reference evidence="1 2" key="1">
    <citation type="submission" date="2017-09" db="EMBL/GenBank/DDBJ databases">
        <title>Phage vB_EcoM_PHB05 against multidrug-resistant shiga toxin-producing Escherichia.</title>
        <authorList>
            <person name="Chen Y."/>
            <person name="Song J."/>
            <person name="Wu B."/>
        </authorList>
    </citation>
    <scope>NUCLEOTIDE SEQUENCE [LARGE SCALE GENOMIC DNA]</scope>
    <source>
        <strain evidence="1">Wastewater</strain>
    </source>
</reference>
<dbReference type="EMBL" id="MF805809">
    <property type="protein sequence ID" value="ATI15822.1"/>
    <property type="molecule type" value="Genomic_DNA"/>
</dbReference>
<dbReference type="Proteomes" id="UP000230824">
    <property type="component" value="Segment"/>
</dbReference>
<evidence type="ECO:0000313" key="1">
    <source>
        <dbReference type="EMBL" id="ATI15822.1"/>
    </source>
</evidence>
<protein>
    <submittedName>
        <fullName evidence="1">Uncharacterized protein</fullName>
    </submittedName>
</protein>
<sequence length="70" mass="7762">MKKLLVGLLLVISSYSYAGQITLINSGEQVSGSTKYCFYSNGMYDKVIEVSASRQCPYTRTFSTESSDDE</sequence>
<name>A0A291LA67_9CAUD</name>
<organism evidence="1 2">
    <name type="scientific">Escherichia phage vB_EcoM_PHB05</name>
    <dbReference type="NCBI Taxonomy" id="2041347"/>
    <lineage>
        <taxon>Viruses</taxon>
        <taxon>Duplodnaviria</taxon>
        <taxon>Heunggongvirae</taxon>
        <taxon>Uroviricota</taxon>
        <taxon>Caudoviricetes</taxon>
        <taxon>Stephanstirmvirinae</taxon>
        <taxon>Justusliebigvirus</taxon>
        <taxon>Justusliebigvirus PHB05</taxon>
    </lineage>
</organism>
<evidence type="ECO:0000313" key="2">
    <source>
        <dbReference type="Proteomes" id="UP000230824"/>
    </source>
</evidence>
<dbReference type="KEGG" id="vg:62611792"/>
<dbReference type="GeneID" id="62611792"/>
<proteinExistence type="predicted"/>
<dbReference type="RefSeq" id="YP_009984448.1">
    <property type="nucleotide sequence ID" value="NC_052652.1"/>
</dbReference>
<accession>A0A291LA67</accession>